<evidence type="ECO:0000313" key="1">
    <source>
        <dbReference type="EMBL" id="JAH00656.1"/>
    </source>
</evidence>
<proteinExistence type="predicted"/>
<reference evidence="1" key="1">
    <citation type="submission" date="2014-11" db="EMBL/GenBank/DDBJ databases">
        <authorList>
            <person name="Amaro Gonzalez C."/>
        </authorList>
    </citation>
    <scope>NUCLEOTIDE SEQUENCE</scope>
</reference>
<name>A0A0E9P7M3_ANGAN</name>
<dbReference type="AlphaFoldDB" id="A0A0E9P7M3"/>
<dbReference type="EMBL" id="GBXM01107921">
    <property type="protein sequence ID" value="JAH00656.1"/>
    <property type="molecule type" value="Transcribed_RNA"/>
</dbReference>
<organism evidence="1">
    <name type="scientific">Anguilla anguilla</name>
    <name type="common">European freshwater eel</name>
    <name type="synonym">Muraena anguilla</name>
    <dbReference type="NCBI Taxonomy" id="7936"/>
    <lineage>
        <taxon>Eukaryota</taxon>
        <taxon>Metazoa</taxon>
        <taxon>Chordata</taxon>
        <taxon>Craniata</taxon>
        <taxon>Vertebrata</taxon>
        <taxon>Euteleostomi</taxon>
        <taxon>Actinopterygii</taxon>
        <taxon>Neopterygii</taxon>
        <taxon>Teleostei</taxon>
        <taxon>Anguilliformes</taxon>
        <taxon>Anguillidae</taxon>
        <taxon>Anguilla</taxon>
    </lineage>
</organism>
<protein>
    <submittedName>
        <fullName evidence="1">Uncharacterized protein</fullName>
    </submittedName>
</protein>
<accession>A0A0E9P7M3</accession>
<sequence length="56" mass="6618">MFTQVPRNQGRHQKWLSSAGDRCTMVIPRQVLLYLCMADTHCLGNFPRTFCLYQHF</sequence>
<reference evidence="1" key="2">
    <citation type="journal article" date="2015" name="Fish Shellfish Immunol.">
        <title>Early steps in the European eel (Anguilla anguilla)-Vibrio vulnificus interaction in the gills: Role of the RtxA13 toxin.</title>
        <authorList>
            <person name="Callol A."/>
            <person name="Pajuelo D."/>
            <person name="Ebbesson L."/>
            <person name="Teles M."/>
            <person name="MacKenzie S."/>
            <person name="Amaro C."/>
        </authorList>
    </citation>
    <scope>NUCLEOTIDE SEQUENCE</scope>
</reference>